<evidence type="ECO:0000256" key="3">
    <source>
        <dbReference type="ARBA" id="ARBA00022989"/>
    </source>
</evidence>
<sequence length="226" mass="24283">MTANHILTIISIMITIACYMFSRKISLRFTHPLTTPIFTSTILIIFAFLLFNISYKDYSVAHQLITYWLGPATVALALPLYQHRKTLQKHFIPVLFGGAAGSMASIFSAIYLAKIFHLSKEIVNALTVKSVTTPVAVEVGKVIDADATIIAIMVILTGIFGAMFGGIFLAIVKVQHPVAKGLSFGVIAHGIGTAQAIKEGQIEGAVSGVAMALSAIITAMIIPLFY</sequence>
<protein>
    <submittedName>
        <fullName evidence="6">Murein hydrolase (TIGR00659 family)</fullName>
    </submittedName>
</protein>
<dbReference type="EMBL" id="JAFBDZ010000001">
    <property type="protein sequence ID" value="MBM7583873.1"/>
    <property type="molecule type" value="Genomic_DNA"/>
</dbReference>
<dbReference type="PANTHER" id="PTHR30249">
    <property type="entry name" value="PUTATIVE SEROTONIN TRANSPORTER"/>
    <property type="match status" value="1"/>
</dbReference>
<feature type="transmembrane region" description="Helical" evidence="5">
    <location>
        <begin position="34"/>
        <end position="55"/>
    </location>
</feature>
<evidence type="ECO:0000256" key="5">
    <source>
        <dbReference type="SAM" id="Phobius"/>
    </source>
</evidence>
<keyword evidence="2 5" id="KW-0812">Transmembrane</keyword>
<keyword evidence="3 5" id="KW-1133">Transmembrane helix</keyword>
<proteinExistence type="predicted"/>
<feature type="transmembrane region" description="Helical" evidence="5">
    <location>
        <begin position="93"/>
        <end position="113"/>
    </location>
</feature>
<accession>A0ABS2N7S3</accession>
<evidence type="ECO:0000256" key="4">
    <source>
        <dbReference type="ARBA" id="ARBA00023136"/>
    </source>
</evidence>
<comment type="caution">
    <text evidence="6">The sequence shown here is derived from an EMBL/GenBank/DDBJ whole genome shotgun (WGS) entry which is preliminary data.</text>
</comment>
<feature type="transmembrane region" description="Helical" evidence="5">
    <location>
        <begin position="6"/>
        <end position="22"/>
    </location>
</feature>
<evidence type="ECO:0000256" key="1">
    <source>
        <dbReference type="ARBA" id="ARBA00004141"/>
    </source>
</evidence>
<feature type="transmembrane region" description="Helical" evidence="5">
    <location>
        <begin position="205"/>
        <end position="225"/>
    </location>
</feature>
<dbReference type="Proteomes" id="UP001646157">
    <property type="component" value="Unassembled WGS sequence"/>
</dbReference>
<dbReference type="InterPro" id="IPR007300">
    <property type="entry name" value="CidB/LrgB"/>
</dbReference>
<name>A0ABS2N7S3_9BACI</name>
<gene>
    <name evidence="6" type="ORF">JOC86_000410</name>
</gene>
<keyword evidence="7" id="KW-1185">Reference proteome</keyword>
<dbReference type="PANTHER" id="PTHR30249:SF0">
    <property type="entry name" value="PLASTIDAL GLYCOLATE_GLYCERATE TRANSLOCATOR 1, CHLOROPLASTIC"/>
    <property type="match status" value="1"/>
</dbReference>
<evidence type="ECO:0000313" key="6">
    <source>
        <dbReference type="EMBL" id="MBM7583873.1"/>
    </source>
</evidence>
<dbReference type="Pfam" id="PF04172">
    <property type="entry name" value="LrgB"/>
    <property type="match status" value="1"/>
</dbReference>
<organism evidence="6 7">
    <name type="scientific">Rossellomorea pakistanensis</name>
    <dbReference type="NCBI Taxonomy" id="992288"/>
    <lineage>
        <taxon>Bacteria</taxon>
        <taxon>Bacillati</taxon>
        <taxon>Bacillota</taxon>
        <taxon>Bacilli</taxon>
        <taxon>Bacillales</taxon>
        <taxon>Bacillaceae</taxon>
        <taxon>Rossellomorea</taxon>
    </lineage>
</organism>
<keyword evidence="6" id="KW-0378">Hydrolase</keyword>
<keyword evidence="4 5" id="KW-0472">Membrane</keyword>
<reference evidence="6 7" key="1">
    <citation type="submission" date="2021-01" db="EMBL/GenBank/DDBJ databases">
        <title>Genomic Encyclopedia of Type Strains, Phase IV (KMG-IV): sequencing the most valuable type-strain genomes for metagenomic binning, comparative biology and taxonomic classification.</title>
        <authorList>
            <person name="Goeker M."/>
        </authorList>
    </citation>
    <scope>NUCLEOTIDE SEQUENCE [LARGE SCALE GENOMIC DNA]</scope>
    <source>
        <strain evidence="6 7">DSM 24834</strain>
    </source>
</reference>
<dbReference type="GO" id="GO:0016787">
    <property type="term" value="F:hydrolase activity"/>
    <property type="evidence" value="ECO:0007669"/>
    <property type="project" value="UniProtKB-KW"/>
</dbReference>
<feature type="transmembrane region" description="Helical" evidence="5">
    <location>
        <begin position="149"/>
        <end position="172"/>
    </location>
</feature>
<evidence type="ECO:0000313" key="7">
    <source>
        <dbReference type="Proteomes" id="UP001646157"/>
    </source>
</evidence>
<feature type="transmembrane region" description="Helical" evidence="5">
    <location>
        <begin position="61"/>
        <end position="81"/>
    </location>
</feature>
<comment type="subcellular location">
    <subcellularLocation>
        <location evidence="1">Membrane</location>
        <topology evidence="1">Multi-pass membrane protein</topology>
    </subcellularLocation>
</comment>
<evidence type="ECO:0000256" key="2">
    <source>
        <dbReference type="ARBA" id="ARBA00022692"/>
    </source>
</evidence>